<dbReference type="InterPro" id="IPR006944">
    <property type="entry name" value="Phage/GTA_portal"/>
</dbReference>
<dbReference type="RefSeq" id="WP_243068055.1">
    <property type="nucleotide sequence ID" value="NZ_JAIVFK010000081.1"/>
</dbReference>
<protein>
    <submittedName>
        <fullName evidence="2">Phage portal protein</fullName>
    </submittedName>
</protein>
<dbReference type="Proteomes" id="UP001139104">
    <property type="component" value="Unassembled WGS sequence"/>
</dbReference>
<name>A0ABS9Z8Y8_9HYPH</name>
<comment type="caution">
    <text evidence="2">The sequence shown here is derived from an EMBL/GenBank/DDBJ whole genome shotgun (WGS) entry which is preliminary data.</text>
</comment>
<proteinExistence type="predicted"/>
<dbReference type="Pfam" id="PF04860">
    <property type="entry name" value="Phage_portal"/>
    <property type="match status" value="1"/>
</dbReference>
<organism evidence="2 3">
    <name type="scientific">Candidatus Rhodoblastus alkanivorans</name>
    <dbReference type="NCBI Taxonomy" id="2954117"/>
    <lineage>
        <taxon>Bacteria</taxon>
        <taxon>Pseudomonadati</taxon>
        <taxon>Pseudomonadota</taxon>
        <taxon>Alphaproteobacteria</taxon>
        <taxon>Hyphomicrobiales</taxon>
        <taxon>Rhodoblastaceae</taxon>
        <taxon>Rhodoblastus</taxon>
    </lineage>
</organism>
<gene>
    <name evidence="2" type="ORF">K2U94_15485</name>
</gene>
<keyword evidence="3" id="KW-1185">Reference proteome</keyword>
<feature type="compositionally biased region" description="Polar residues" evidence="1">
    <location>
        <begin position="405"/>
        <end position="414"/>
    </location>
</feature>
<evidence type="ECO:0000313" key="2">
    <source>
        <dbReference type="EMBL" id="MCI4684145.1"/>
    </source>
</evidence>
<dbReference type="EMBL" id="JAIVFP010000001">
    <property type="protein sequence ID" value="MCI4684145.1"/>
    <property type="molecule type" value="Genomic_DNA"/>
</dbReference>
<evidence type="ECO:0000313" key="3">
    <source>
        <dbReference type="Proteomes" id="UP001139104"/>
    </source>
</evidence>
<accession>A0ABS9Z8Y8</accession>
<evidence type="ECO:0000256" key="1">
    <source>
        <dbReference type="SAM" id="MobiDB-lite"/>
    </source>
</evidence>
<feature type="region of interest" description="Disordered" evidence="1">
    <location>
        <begin position="380"/>
        <end position="423"/>
    </location>
</feature>
<reference evidence="2" key="1">
    <citation type="journal article" date="2022" name="ISME J.">
        <title>Identification of active gaseous-alkane degraders at natural gas seeps.</title>
        <authorList>
            <person name="Farhan Ul Haque M."/>
            <person name="Hernandez M."/>
            <person name="Crombie A.T."/>
            <person name="Murrell J.C."/>
        </authorList>
    </citation>
    <scope>NUCLEOTIDE SEQUENCE</scope>
    <source>
        <strain evidence="2">PC2</strain>
    </source>
</reference>
<sequence length="476" mass="53311">MLRLAIETRKDQIERLNWTIRPKSGLIAESAQIARVEKFFQSPDGAQDWCAWMRMILEDLFVIDAPALWCERDRGGALLALHVLDGATIKPVLDAWGRTPRPFVQNGRLVYPVAYQQILKGLPAVDYSARDILYRPRNRRAHRAYGYSPVEQVMATVNIGLKRQLHQLTYFSEGNVPESLIGVPDGWTPDQIKNFQDYWDLYFTGDLARRRRAKFVPGGVAKTFIQTKEPELKNAFDEWIARVVCFAFSISPQPFVNQVNRATGETQKETSDQEGLLPILAWVKRLCDHVIQNLLGADNLEFVWRHEPTIDPTVQRENLVAYVSAGMMTRRRAAEILGETLPDDPMADVLAVTTGQGVVRLGGDLAQCAAVKRFDVEPASFGKYSPEQPRGSDGRWISADDSQKPVDQNSQPNAQGGDRQPNTKIEVAATTKNYDYACKVLGLDPKEASKALHDAKAHANLSGADNCQLVVSRRVV</sequence>